<evidence type="ECO:0000313" key="4">
    <source>
        <dbReference type="Proteomes" id="UP000464787"/>
    </source>
</evidence>
<dbReference type="PANTHER" id="PTHR43581:SF2">
    <property type="entry name" value="EXCINUCLEASE ATPASE SUBUNIT"/>
    <property type="match status" value="1"/>
</dbReference>
<dbReference type="EMBL" id="CP047650">
    <property type="protein sequence ID" value="QHJ00404.1"/>
    <property type="molecule type" value="Genomic_DNA"/>
</dbReference>
<dbReference type="Pfam" id="PF13304">
    <property type="entry name" value="AAA_21"/>
    <property type="match status" value="1"/>
</dbReference>
<name>A0A857JB22_9BURK</name>
<dbReference type="AlphaFoldDB" id="A0A857JB22"/>
<dbReference type="GO" id="GO:0016887">
    <property type="term" value="F:ATP hydrolysis activity"/>
    <property type="evidence" value="ECO:0007669"/>
    <property type="project" value="InterPro"/>
</dbReference>
<dbReference type="PIRSF" id="PIRSF034888">
    <property type="entry name" value="P-loop_UCP034888"/>
    <property type="match status" value="1"/>
</dbReference>
<reference evidence="3 4" key="1">
    <citation type="submission" date="2020-01" db="EMBL/GenBank/DDBJ databases">
        <title>Genome sequencing of strain KACC 21265.</title>
        <authorList>
            <person name="Heo J."/>
            <person name="Kim S.-J."/>
            <person name="Kim J.-S."/>
            <person name="Hong S.-B."/>
            <person name="Kwon S.-W."/>
        </authorList>
    </citation>
    <scope>NUCLEOTIDE SEQUENCE [LARGE SCALE GENOMIC DNA]</scope>
    <source>
        <strain evidence="3 4">KACC 21265</strain>
    </source>
</reference>
<dbReference type="PANTHER" id="PTHR43581">
    <property type="entry name" value="ATP/GTP PHOSPHATASE"/>
    <property type="match status" value="1"/>
</dbReference>
<dbReference type="Proteomes" id="UP000464787">
    <property type="component" value="Chromosome"/>
</dbReference>
<feature type="domain" description="DUF3696" evidence="1">
    <location>
        <begin position="370"/>
        <end position="414"/>
    </location>
</feature>
<proteinExistence type="predicted"/>
<dbReference type="Pfam" id="PF12476">
    <property type="entry name" value="DUF3696"/>
    <property type="match status" value="1"/>
</dbReference>
<sequence>MLTEIQLKNFKAWRDTKAVRFAPVTMLLGTNSSGKSTLIQSLLLLKQTALSPDRSIHLNMGGDEVNDLFNFGDFDNVLSAGVEGEARRFELAFKFSRPDSERVTQGEFSCSYGKTSSGAVVVQELKLGTEGFQLRVLRRDKGAFSLVVNDEVQPRGKGRDYAPERSIALPPPAIVALGAEGPLVQDLSLAIRRELEELRYLGPLRRKPERDYVWNKSSPGDIGSDGAKTMDALLASALLRDGNQAKVLDGVSTWLKRMKLADRIQARQVGRSTRYELVVSRDGVDANIRDVGIGVSQVLPVLTLAHFAAPGSTIVLEEPEIHLHPLAQAVLAELFVETSRKRKVQFIVETHSEHLFRRMQTLIAQDKTRPDECAMYFVERAQKQARLRPLQIDEFGAVNNWPEHFFGDSVGEARAQALARASRMRSDRHG</sequence>
<keyword evidence="4" id="KW-1185">Reference proteome</keyword>
<gene>
    <name evidence="3" type="ORF">GT347_21940</name>
</gene>
<accession>A0A857JB22</accession>
<dbReference type="GO" id="GO:0005524">
    <property type="term" value="F:ATP binding"/>
    <property type="evidence" value="ECO:0007669"/>
    <property type="project" value="InterPro"/>
</dbReference>
<dbReference type="RefSeq" id="WP_160554214.1">
    <property type="nucleotide sequence ID" value="NZ_CP047650.1"/>
</dbReference>
<dbReference type="InterPro" id="IPR022532">
    <property type="entry name" value="DUF3696"/>
</dbReference>
<dbReference type="InterPro" id="IPR003959">
    <property type="entry name" value="ATPase_AAA_core"/>
</dbReference>
<feature type="domain" description="ATPase AAA-type core" evidence="2">
    <location>
        <begin position="24"/>
        <end position="355"/>
    </location>
</feature>
<organism evidence="3 4">
    <name type="scientific">Xylophilus rhododendri</name>
    <dbReference type="NCBI Taxonomy" id="2697032"/>
    <lineage>
        <taxon>Bacteria</taxon>
        <taxon>Pseudomonadati</taxon>
        <taxon>Pseudomonadota</taxon>
        <taxon>Betaproteobacteria</taxon>
        <taxon>Burkholderiales</taxon>
        <taxon>Xylophilus</taxon>
    </lineage>
</organism>
<protein>
    <submittedName>
        <fullName evidence="3">DUF3696 domain-containing protein</fullName>
    </submittedName>
</protein>
<dbReference type="InterPro" id="IPR014592">
    <property type="entry name" value="P-loop_UCP034888"/>
</dbReference>
<dbReference type="InterPro" id="IPR051396">
    <property type="entry name" value="Bact_Antivir_Def_Nuclease"/>
</dbReference>
<dbReference type="Gene3D" id="3.40.50.300">
    <property type="entry name" value="P-loop containing nucleotide triphosphate hydrolases"/>
    <property type="match status" value="2"/>
</dbReference>
<dbReference type="InterPro" id="IPR027417">
    <property type="entry name" value="P-loop_NTPase"/>
</dbReference>
<evidence type="ECO:0000259" key="2">
    <source>
        <dbReference type="Pfam" id="PF13304"/>
    </source>
</evidence>
<evidence type="ECO:0000259" key="1">
    <source>
        <dbReference type="Pfam" id="PF12476"/>
    </source>
</evidence>
<dbReference type="KEGG" id="xyk:GT347_21940"/>
<dbReference type="SUPFAM" id="SSF52540">
    <property type="entry name" value="P-loop containing nucleoside triphosphate hydrolases"/>
    <property type="match status" value="1"/>
</dbReference>
<evidence type="ECO:0000313" key="3">
    <source>
        <dbReference type="EMBL" id="QHJ00404.1"/>
    </source>
</evidence>